<feature type="compositionally biased region" description="Polar residues" evidence="1">
    <location>
        <begin position="534"/>
        <end position="583"/>
    </location>
</feature>
<evidence type="ECO:0000256" key="1">
    <source>
        <dbReference type="SAM" id="MobiDB-lite"/>
    </source>
</evidence>
<evidence type="ECO:0000313" key="3">
    <source>
        <dbReference type="Proteomes" id="UP000298493"/>
    </source>
</evidence>
<feature type="compositionally biased region" description="Polar residues" evidence="1">
    <location>
        <begin position="391"/>
        <end position="432"/>
    </location>
</feature>
<feature type="region of interest" description="Disordered" evidence="1">
    <location>
        <begin position="1"/>
        <end position="89"/>
    </location>
</feature>
<name>A0A4Z1PKS7_9PEZI</name>
<feature type="compositionally biased region" description="Polar residues" evidence="1">
    <location>
        <begin position="366"/>
        <end position="381"/>
    </location>
</feature>
<feature type="compositionally biased region" description="Basic and acidic residues" evidence="1">
    <location>
        <begin position="202"/>
        <end position="228"/>
    </location>
</feature>
<comment type="caution">
    <text evidence="2">The sequence shown here is derived from an EMBL/GenBank/DDBJ whole genome shotgun (WGS) entry which is preliminary data.</text>
</comment>
<dbReference type="EMBL" id="SNSC02000005">
    <property type="protein sequence ID" value="TID24080.1"/>
    <property type="molecule type" value="Genomic_DNA"/>
</dbReference>
<proteinExistence type="predicted"/>
<feature type="region of interest" description="Disordered" evidence="1">
    <location>
        <begin position="106"/>
        <end position="470"/>
    </location>
</feature>
<accession>A0A4Z1PKS7</accession>
<evidence type="ECO:0000313" key="2">
    <source>
        <dbReference type="EMBL" id="TID24080.1"/>
    </source>
</evidence>
<dbReference type="AlphaFoldDB" id="A0A4Z1PKS7"/>
<feature type="compositionally biased region" description="Basic and acidic residues" evidence="1">
    <location>
        <begin position="243"/>
        <end position="262"/>
    </location>
</feature>
<feature type="compositionally biased region" description="Low complexity" evidence="1">
    <location>
        <begin position="491"/>
        <end position="514"/>
    </location>
</feature>
<feature type="region of interest" description="Disordered" evidence="1">
    <location>
        <begin position="489"/>
        <end position="583"/>
    </location>
</feature>
<gene>
    <name evidence="2" type="ORF">E6O75_ATG02445</name>
</gene>
<organism evidence="2 3">
    <name type="scientific">Venturia nashicola</name>
    <dbReference type="NCBI Taxonomy" id="86259"/>
    <lineage>
        <taxon>Eukaryota</taxon>
        <taxon>Fungi</taxon>
        <taxon>Dikarya</taxon>
        <taxon>Ascomycota</taxon>
        <taxon>Pezizomycotina</taxon>
        <taxon>Dothideomycetes</taxon>
        <taxon>Pleosporomycetidae</taxon>
        <taxon>Venturiales</taxon>
        <taxon>Venturiaceae</taxon>
        <taxon>Venturia</taxon>
    </lineage>
</organism>
<feature type="compositionally biased region" description="Polar residues" evidence="1">
    <location>
        <begin position="171"/>
        <end position="201"/>
    </location>
</feature>
<reference evidence="2 3" key="1">
    <citation type="submission" date="2019-04" db="EMBL/GenBank/DDBJ databases">
        <title>High contiguity whole genome sequence and gene annotation resource for two Venturia nashicola isolates.</title>
        <authorList>
            <person name="Prokchorchik M."/>
            <person name="Won K."/>
            <person name="Lee Y."/>
            <person name="Choi E.D."/>
            <person name="Segonzac C."/>
            <person name="Sohn K.H."/>
        </authorList>
    </citation>
    <scope>NUCLEOTIDE SEQUENCE [LARGE SCALE GENOMIC DNA]</scope>
    <source>
        <strain evidence="2 3">PRI2</strain>
    </source>
</reference>
<feature type="compositionally biased region" description="Basic and acidic residues" evidence="1">
    <location>
        <begin position="433"/>
        <end position="444"/>
    </location>
</feature>
<dbReference type="Proteomes" id="UP000298493">
    <property type="component" value="Unassembled WGS sequence"/>
</dbReference>
<feature type="compositionally biased region" description="Basic and acidic residues" evidence="1">
    <location>
        <begin position="1"/>
        <end position="15"/>
    </location>
</feature>
<keyword evidence="3" id="KW-1185">Reference proteome</keyword>
<protein>
    <submittedName>
        <fullName evidence="2">Protein phosphatase PP2A regulatory subunit A</fullName>
    </submittedName>
</protein>
<dbReference type="STRING" id="86259.A0A4Z1PKS7"/>
<sequence>MTRTRSTDGRYDSNHGRSHGSRASYREQSLPPPPPRPQEYKSSVTGSRPARSSKRRAWPPQPMVEDEGISLAKEYPRPKVHSVRSDEVRMRGTVNQDPILIELDNPDERRFVIVSNDDELQKQDESGPLPKQQARNSRHKRPDQQPALKLDLETPDILAPRQPSPYAFTRASKTSSNRNSQEFFLSPDNITPPKSTISKQPSQKDLHENVRKQDRRDRRRDNHSRSEASDESDIDAALLARLRARETKPRVSFHEPRKDRSNRYSSDLSDYEDPRSARPPIPIPSYHAETRAPLNPPRLRPSNSYQDIGDERIPSRGRPIPVPMSHRSDSVYTSRPSRNELVQPGSPSSSDTFFETPPGSPMLTPWMSTSKPVARTTSRPSSPVAVGFDLNQGSFSLPSGQSSQANRSSTYPPSSQQRAARTTSKLSSSVRQESVETLKADPRFDVQSPSPVRPANKPPLPYPDDEPDILMPSHEAYQVRSDGLSAPFKARTISRPPSVTSTTPSWNTSTSRPTMASRHSSMNQDVPRARAETLRTNSYQSTTSPTSYHNTIPSQSLDTPSVASTQTSYAQSTAPTQTSYPQSAIPSQPCSKPCIPSLTSAASTATMVPVTLSPCPRREFSSKYDDWYTLDGAPSFNVCPQCIDEIVRPTVFRGYFKRATSRPANVRTRCHFGSPWTRLAWLLILKRQRKDLGLIYALAEISEKEPECPGTRDCPGKWYGLRGEGRTFKPNFAICSSDTHSLEALFPSLLGTFVRLPDSGSRPTPRTCSLRTESQRWNQYLDLMVAIDDKARAGRVMIPPDLTPLENLLDTHAYKMECQRDRIILDQTWHFIPTLSDFTVCEECFESVVLPVIDSGDSALANHFHKVLMPLPPSATKQFGGGASCQLYSPRMRRAWERAVRYGGEEGYRYLARKVRERKDVHQELLMRQVDIGKKLGERGVDKERLRRELERIEREWGEWE</sequence>